<protein>
    <submittedName>
        <fullName evidence="2">PilX N-terminal domain-containing pilus assembly protein</fullName>
    </submittedName>
</protein>
<organism evidence="2 3">
    <name type="scientific">Undibacterium arcticum</name>
    <dbReference type="NCBI Taxonomy" id="1762892"/>
    <lineage>
        <taxon>Bacteria</taxon>
        <taxon>Pseudomonadati</taxon>
        <taxon>Pseudomonadota</taxon>
        <taxon>Betaproteobacteria</taxon>
        <taxon>Burkholderiales</taxon>
        <taxon>Oxalobacteraceae</taxon>
        <taxon>Undibacterium</taxon>
    </lineage>
</organism>
<accession>A0ABV7FBA2</accession>
<gene>
    <name evidence="2" type="ORF">ACFOFO_26020</name>
</gene>
<sequence>MTNNQRQSGATLVVSLIMLVVLTLLVVSAIRFGNTNLRVAGNMQVQTEVAAVAQQAIEQVIDADNPVDFTTTIAAQTIQVSTGPVSYDVHIAKPVCNITVPILSTDPSLNPNDVDDRKCIGDAAGDPPIGPDGNPIPNQTTCNQQQWEVQADVLDGRSGARISQHQGVARRTYIPTAC</sequence>
<dbReference type="InterPro" id="IPR025746">
    <property type="entry name" value="PilX_N_dom"/>
</dbReference>
<name>A0ABV7FBA2_9BURK</name>
<proteinExistence type="predicted"/>
<dbReference type="EMBL" id="JBHRTP010000111">
    <property type="protein sequence ID" value="MFC3111358.1"/>
    <property type="molecule type" value="Genomic_DNA"/>
</dbReference>
<evidence type="ECO:0000259" key="1">
    <source>
        <dbReference type="Pfam" id="PF14341"/>
    </source>
</evidence>
<feature type="domain" description="Type 4 fimbrial biogenesis protein PilX N-terminal" evidence="1">
    <location>
        <begin position="8"/>
        <end position="54"/>
    </location>
</feature>
<comment type="caution">
    <text evidence="2">The sequence shown here is derived from an EMBL/GenBank/DDBJ whole genome shotgun (WGS) entry which is preliminary data.</text>
</comment>
<reference evidence="3" key="1">
    <citation type="journal article" date="2019" name="Int. J. Syst. Evol. Microbiol.">
        <title>The Global Catalogue of Microorganisms (GCM) 10K type strain sequencing project: providing services to taxonomists for standard genome sequencing and annotation.</title>
        <authorList>
            <consortium name="The Broad Institute Genomics Platform"/>
            <consortium name="The Broad Institute Genome Sequencing Center for Infectious Disease"/>
            <person name="Wu L."/>
            <person name="Ma J."/>
        </authorList>
    </citation>
    <scope>NUCLEOTIDE SEQUENCE [LARGE SCALE GENOMIC DNA]</scope>
    <source>
        <strain evidence="3">KCTC 42986</strain>
    </source>
</reference>
<keyword evidence="3" id="KW-1185">Reference proteome</keyword>
<dbReference type="Pfam" id="PF14341">
    <property type="entry name" value="PilX_N"/>
    <property type="match status" value="1"/>
</dbReference>
<evidence type="ECO:0000313" key="2">
    <source>
        <dbReference type="EMBL" id="MFC3111358.1"/>
    </source>
</evidence>
<evidence type="ECO:0000313" key="3">
    <source>
        <dbReference type="Proteomes" id="UP001595530"/>
    </source>
</evidence>
<dbReference type="Proteomes" id="UP001595530">
    <property type="component" value="Unassembled WGS sequence"/>
</dbReference>
<dbReference type="RefSeq" id="WP_390321349.1">
    <property type="nucleotide sequence ID" value="NZ_JBHRTP010000111.1"/>
</dbReference>